<dbReference type="AlphaFoldDB" id="A0AAP0K104"/>
<evidence type="ECO:0000313" key="3">
    <source>
        <dbReference type="Proteomes" id="UP001420932"/>
    </source>
</evidence>
<keyword evidence="3" id="KW-1185">Reference proteome</keyword>
<reference evidence="2 3" key="1">
    <citation type="submission" date="2024-01" db="EMBL/GenBank/DDBJ databases">
        <title>Genome assemblies of Stephania.</title>
        <authorList>
            <person name="Yang L."/>
        </authorList>
    </citation>
    <scope>NUCLEOTIDE SEQUENCE [LARGE SCALE GENOMIC DNA]</scope>
    <source>
        <strain evidence="2">YNDBR</strain>
        <tissue evidence="2">Leaf</tissue>
    </source>
</reference>
<dbReference type="PROSITE" id="PS51257">
    <property type="entry name" value="PROKAR_LIPOPROTEIN"/>
    <property type="match status" value="1"/>
</dbReference>
<dbReference type="Proteomes" id="UP001420932">
    <property type="component" value="Unassembled WGS sequence"/>
</dbReference>
<feature type="transmembrane region" description="Helical" evidence="1">
    <location>
        <begin position="12"/>
        <end position="35"/>
    </location>
</feature>
<keyword evidence="1" id="KW-0812">Transmembrane</keyword>
<accession>A0AAP0K104</accession>
<keyword evidence="1" id="KW-0472">Membrane</keyword>
<protein>
    <submittedName>
        <fullName evidence="2">Uncharacterized protein</fullName>
    </submittedName>
</protein>
<evidence type="ECO:0000313" key="2">
    <source>
        <dbReference type="EMBL" id="KAK9142562.1"/>
    </source>
</evidence>
<comment type="caution">
    <text evidence="2">The sequence shown here is derived from an EMBL/GenBank/DDBJ whole genome shotgun (WGS) entry which is preliminary data.</text>
</comment>
<name>A0AAP0K104_9MAGN</name>
<dbReference type="PANTHER" id="PTHR35749">
    <property type="entry name" value="OSJNBA0084A10.10 PROTEIN"/>
    <property type="match status" value="1"/>
</dbReference>
<sequence>MPEKTVECTIVGIMPALIACLVLLPLVTSIGYILSQAQARKEALRKIPEQAILAEVCRIIEEMHTLNRKLDKTERLFVTFSTINLSIQIHEAPTLQPPQLLLRELPRSKDFTREATRQSRCEESLIRESLWIIRISLTYSL</sequence>
<proteinExistence type="predicted"/>
<keyword evidence="1" id="KW-1133">Transmembrane helix</keyword>
<dbReference type="PANTHER" id="PTHR35749:SF1">
    <property type="entry name" value="OSJNBA0084A10.10 PROTEIN"/>
    <property type="match status" value="1"/>
</dbReference>
<evidence type="ECO:0000256" key="1">
    <source>
        <dbReference type="SAM" id="Phobius"/>
    </source>
</evidence>
<organism evidence="2 3">
    <name type="scientific">Stephania yunnanensis</name>
    <dbReference type="NCBI Taxonomy" id="152371"/>
    <lineage>
        <taxon>Eukaryota</taxon>
        <taxon>Viridiplantae</taxon>
        <taxon>Streptophyta</taxon>
        <taxon>Embryophyta</taxon>
        <taxon>Tracheophyta</taxon>
        <taxon>Spermatophyta</taxon>
        <taxon>Magnoliopsida</taxon>
        <taxon>Ranunculales</taxon>
        <taxon>Menispermaceae</taxon>
        <taxon>Menispermoideae</taxon>
        <taxon>Cissampelideae</taxon>
        <taxon>Stephania</taxon>
    </lineage>
</organism>
<gene>
    <name evidence="2" type="ORF">Syun_011962</name>
</gene>
<dbReference type="EMBL" id="JBBNAF010000005">
    <property type="protein sequence ID" value="KAK9142562.1"/>
    <property type="molecule type" value="Genomic_DNA"/>
</dbReference>